<evidence type="ECO:0000256" key="13">
    <source>
        <dbReference type="ARBA" id="ARBA00023136"/>
    </source>
</evidence>
<evidence type="ECO:0000256" key="6">
    <source>
        <dbReference type="ARBA" id="ARBA00022679"/>
    </source>
</evidence>
<dbReference type="Gene3D" id="6.10.340.10">
    <property type="match status" value="1"/>
</dbReference>
<keyword evidence="8" id="KW-0547">Nucleotide-binding</keyword>
<evidence type="ECO:0000256" key="10">
    <source>
        <dbReference type="ARBA" id="ARBA00022840"/>
    </source>
</evidence>
<evidence type="ECO:0000256" key="8">
    <source>
        <dbReference type="ARBA" id="ARBA00022741"/>
    </source>
</evidence>
<evidence type="ECO:0000256" key="2">
    <source>
        <dbReference type="ARBA" id="ARBA00004651"/>
    </source>
</evidence>
<proteinExistence type="predicted"/>
<evidence type="ECO:0000256" key="12">
    <source>
        <dbReference type="ARBA" id="ARBA00023012"/>
    </source>
</evidence>
<keyword evidence="10" id="KW-0067">ATP-binding</keyword>
<protein>
    <recommendedName>
        <fullName evidence="3">histidine kinase</fullName>
        <ecNumber evidence="3">2.7.13.3</ecNumber>
    </recommendedName>
</protein>
<dbReference type="Pfam" id="PF00512">
    <property type="entry name" value="HisKA"/>
    <property type="match status" value="1"/>
</dbReference>
<dbReference type="SUPFAM" id="SSF47384">
    <property type="entry name" value="Homodimeric domain of signal transducing histidine kinase"/>
    <property type="match status" value="1"/>
</dbReference>
<organism evidence="17 18">
    <name type="scientific">Youngiibacter multivorans</name>
    <dbReference type="NCBI Taxonomy" id="937251"/>
    <lineage>
        <taxon>Bacteria</taxon>
        <taxon>Bacillati</taxon>
        <taxon>Bacillota</taxon>
        <taxon>Clostridia</taxon>
        <taxon>Eubacteriales</taxon>
        <taxon>Clostridiaceae</taxon>
        <taxon>Youngiibacter</taxon>
    </lineage>
</organism>
<dbReference type="SMART" id="SM00304">
    <property type="entry name" value="HAMP"/>
    <property type="match status" value="1"/>
</dbReference>
<dbReference type="PANTHER" id="PTHR45528:SF1">
    <property type="entry name" value="SENSOR HISTIDINE KINASE CPXA"/>
    <property type="match status" value="1"/>
</dbReference>
<dbReference type="Gene3D" id="3.30.565.10">
    <property type="entry name" value="Histidine kinase-like ATPase, C-terminal domain"/>
    <property type="match status" value="1"/>
</dbReference>
<dbReference type="PRINTS" id="PR00344">
    <property type="entry name" value="BCTRLSENSOR"/>
</dbReference>
<evidence type="ECO:0000256" key="11">
    <source>
        <dbReference type="ARBA" id="ARBA00022989"/>
    </source>
</evidence>
<dbReference type="InterPro" id="IPR036890">
    <property type="entry name" value="HATPase_C_sf"/>
</dbReference>
<evidence type="ECO:0000256" key="1">
    <source>
        <dbReference type="ARBA" id="ARBA00000085"/>
    </source>
</evidence>
<comment type="catalytic activity">
    <reaction evidence="1">
        <text>ATP + protein L-histidine = ADP + protein N-phospho-L-histidine.</text>
        <dbReference type="EC" id="2.7.13.3"/>
    </reaction>
</comment>
<evidence type="ECO:0000256" key="14">
    <source>
        <dbReference type="SAM" id="Phobius"/>
    </source>
</evidence>
<keyword evidence="5" id="KW-0597">Phosphoprotein</keyword>
<dbReference type="PROSITE" id="PS50109">
    <property type="entry name" value="HIS_KIN"/>
    <property type="match status" value="1"/>
</dbReference>
<dbReference type="Pfam" id="PF02518">
    <property type="entry name" value="HATPase_c"/>
    <property type="match status" value="1"/>
</dbReference>
<dbReference type="GO" id="GO:0016301">
    <property type="term" value="F:kinase activity"/>
    <property type="evidence" value="ECO:0007669"/>
    <property type="project" value="UniProtKB-KW"/>
</dbReference>
<evidence type="ECO:0000256" key="3">
    <source>
        <dbReference type="ARBA" id="ARBA00012438"/>
    </source>
</evidence>
<keyword evidence="6" id="KW-0808">Transferase</keyword>
<dbReference type="Pfam" id="PF00672">
    <property type="entry name" value="HAMP"/>
    <property type="match status" value="1"/>
</dbReference>
<evidence type="ECO:0000259" key="16">
    <source>
        <dbReference type="PROSITE" id="PS50885"/>
    </source>
</evidence>
<dbReference type="SUPFAM" id="SSF158472">
    <property type="entry name" value="HAMP domain-like"/>
    <property type="match status" value="1"/>
</dbReference>
<dbReference type="PROSITE" id="PS50885">
    <property type="entry name" value="HAMP"/>
    <property type="match status" value="1"/>
</dbReference>
<evidence type="ECO:0000313" key="18">
    <source>
        <dbReference type="Proteomes" id="UP001519271"/>
    </source>
</evidence>
<dbReference type="Gene3D" id="1.10.287.130">
    <property type="match status" value="1"/>
</dbReference>
<keyword evidence="4" id="KW-1003">Cell membrane</keyword>
<comment type="subcellular location">
    <subcellularLocation>
        <location evidence="2">Cell membrane</location>
        <topology evidence="2">Multi-pass membrane protein</topology>
    </subcellularLocation>
</comment>
<keyword evidence="13 14" id="KW-0472">Membrane</keyword>
<dbReference type="Proteomes" id="UP001519271">
    <property type="component" value="Unassembled WGS sequence"/>
</dbReference>
<dbReference type="PANTHER" id="PTHR45528">
    <property type="entry name" value="SENSOR HISTIDINE KINASE CPXA"/>
    <property type="match status" value="1"/>
</dbReference>
<dbReference type="InterPro" id="IPR050398">
    <property type="entry name" value="HssS/ArlS-like"/>
</dbReference>
<dbReference type="InterPro" id="IPR003661">
    <property type="entry name" value="HisK_dim/P_dom"/>
</dbReference>
<name>A0ABS4G5R6_9CLOT</name>
<feature type="transmembrane region" description="Helical" evidence="14">
    <location>
        <begin position="12"/>
        <end position="31"/>
    </location>
</feature>
<evidence type="ECO:0000313" key="17">
    <source>
        <dbReference type="EMBL" id="MBP1919903.1"/>
    </source>
</evidence>
<keyword evidence="9 17" id="KW-0418">Kinase</keyword>
<keyword evidence="11 14" id="KW-1133">Transmembrane helix</keyword>
<dbReference type="RefSeq" id="WP_209460089.1">
    <property type="nucleotide sequence ID" value="NZ_JAGGKC010000021.1"/>
</dbReference>
<keyword evidence="18" id="KW-1185">Reference proteome</keyword>
<dbReference type="InterPro" id="IPR036097">
    <property type="entry name" value="HisK_dim/P_sf"/>
</dbReference>
<dbReference type="InterPro" id="IPR003660">
    <property type="entry name" value="HAMP_dom"/>
</dbReference>
<dbReference type="EMBL" id="JAGGKC010000021">
    <property type="protein sequence ID" value="MBP1919903.1"/>
    <property type="molecule type" value="Genomic_DNA"/>
</dbReference>
<dbReference type="SUPFAM" id="SSF55874">
    <property type="entry name" value="ATPase domain of HSP90 chaperone/DNA topoisomerase II/histidine kinase"/>
    <property type="match status" value="1"/>
</dbReference>
<gene>
    <name evidence="17" type="ORF">J2Z34_002399</name>
</gene>
<dbReference type="InterPro" id="IPR005467">
    <property type="entry name" value="His_kinase_dom"/>
</dbReference>
<dbReference type="InterPro" id="IPR003594">
    <property type="entry name" value="HATPase_dom"/>
</dbReference>
<dbReference type="EC" id="2.7.13.3" evidence="3"/>
<feature type="domain" description="Histidine kinase" evidence="15">
    <location>
        <begin position="246"/>
        <end position="457"/>
    </location>
</feature>
<dbReference type="CDD" id="cd00082">
    <property type="entry name" value="HisKA"/>
    <property type="match status" value="1"/>
</dbReference>
<feature type="domain" description="HAMP" evidence="16">
    <location>
        <begin position="186"/>
        <end position="238"/>
    </location>
</feature>
<comment type="caution">
    <text evidence="17">The sequence shown here is derived from an EMBL/GenBank/DDBJ whole genome shotgun (WGS) entry which is preliminary data.</text>
</comment>
<evidence type="ECO:0000256" key="7">
    <source>
        <dbReference type="ARBA" id="ARBA00022692"/>
    </source>
</evidence>
<evidence type="ECO:0000256" key="5">
    <source>
        <dbReference type="ARBA" id="ARBA00022553"/>
    </source>
</evidence>
<dbReference type="SMART" id="SM00387">
    <property type="entry name" value="HATPase_c"/>
    <property type="match status" value="1"/>
</dbReference>
<accession>A0ABS4G5R6</accession>
<dbReference type="CDD" id="cd06225">
    <property type="entry name" value="HAMP"/>
    <property type="match status" value="1"/>
</dbReference>
<feature type="transmembrane region" description="Helical" evidence="14">
    <location>
        <begin position="134"/>
        <end position="153"/>
    </location>
</feature>
<keyword evidence="12" id="KW-0902">Two-component regulatory system</keyword>
<evidence type="ECO:0000256" key="9">
    <source>
        <dbReference type="ARBA" id="ARBA00022777"/>
    </source>
</evidence>
<dbReference type="InterPro" id="IPR004358">
    <property type="entry name" value="Sig_transdc_His_kin-like_C"/>
</dbReference>
<evidence type="ECO:0000259" key="15">
    <source>
        <dbReference type="PROSITE" id="PS50109"/>
    </source>
</evidence>
<keyword evidence="7 14" id="KW-0812">Transmembrane</keyword>
<reference evidence="17 18" key="1">
    <citation type="submission" date="2021-03" db="EMBL/GenBank/DDBJ databases">
        <title>Genomic Encyclopedia of Type Strains, Phase IV (KMG-IV): sequencing the most valuable type-strain genomes for metagenomic binning, comparative biology and taxonomic classification.</title>
        <authorList>
            <person name="Goeker M."/>
        </authorList>
    </citation>
    <scope>NUCLEOTIDE SEQUENCE [LARGE SCALE GENOMIC DNA]</scope>
    <source>
        <strain evidence="17 18">DSM 6139</strain>
    </source>
</reference>
<evidence type="ECO:0000256" key="4">
    <source>
        <dbReference type="ARBA" id="ARBA00022475"/>
    </source>
</evidence>
<dbReference type="SMART" id="SM00388">
    <property type="entry name" value="HisKA"/>
    <property type="match status" value="1"/>
</dbReference>
<feature type="transmembrane region" description="Helical" evidence="14">
    <location>
        <begin position="165"/>
        <end position="184"/>
    </location>
</feature>
<sequence length="457" mass="50194">MRGITLRLFKGMMVLVAVMLSVLWLFQVVFLEDFYSTRQIGLMEDKVAEIAVEIGQKGFDDPELHSDMAEFSEVYNLVIGVFDNSGVSVYKAGGETSSGTQNFFDKHIMEVVSEALNGNTINKTEEQTRTGGKFLFLATPAGSGALAAAVPLAPVSDTVSILKVQLLYITAILLFVSFLLSYILSGRFVKPILKITDAARKMAKGDFDVDLEVRGKDEISALARDMREMGIELGKTERLRKDLIGNISHELRTPLSLIRGYAETLRDVTGNDPEKRNRQLGIIIEESDRLSELVDDILSMSRLDSGASKPELGIMDLSEAASVVSERFRDLSSRTGIRLEFEAEKGCMILADRKYMEQVVVNLIGNAFKHGREKVVVKVIKSSGQVTMSVVDDGQGISEEDLPRIWERYYKGKGEGAKGTGLGLAIAKSILESHGFAYGASNNDSGGARFWFSARSA</sequence>